<sequence>MHYACAYGHPDIVTILLRRNCDIELCDSYKSTALLKASQNGYEESLTILLEHGANAKAIDNSGSTALHYAVYYIENISMVSKLLEYQQKEQGKNQSLIKLVASKDTIKRTEEADEPDR</sequence>
<evidence type="ECO:0000313" key="3">
    <source>
        <dbReference type="RefSeq" id="XP_040597168.1"/>
    </source>
</evidence>
<evidence type="ECO:0000256" key="1">
    <source>
        <dbReference type="PROSITE-ProRule" id="PRU00023"/>
    </source>
</evidence>
<dbReference type="InterPro" id="IPR036770">
    <property type="entry name" value="Ankyrin_rpt-contain_sf"/>
</dbReference>
<dbReference type="Gene3D" id="1.25.40.20">
    <property type="entry name" value="Ankyrin repeat-containing domain"/>
    <property type="match status" value="1"/>
</dbReference>
<gene>
    <name evidence="3" type="primary">LOC121138554</name>
</gene>
<accession>A0ABM2X301</accession>
<dbReference type="InterPro" id="IPR050657">
    <property type="entry name" value="Ankyrin_repeat_domain"/>
</dbReference>
<protein>
    <submittedName>
        <fullName evidence="3">Ankyrin repeat domain-containing protein 26-like</fullName>
    </submittedName>
</protein>
<organism evidence="2 3">
    <name type="scientific">Mesocricetus auratus</name>
    <name type="common">Golden hamster</name>
    <dbReference type="NCBI Taxonomy" id="10036"/>
    <lineage>
        <taxon>Eukaryota</taxon>
        <taxon>Metazoa</taxon>
        <taxon>Chordata</taxon>
        <taxon>Craniata</taxon>
        <taxon>Vertebrata</taxon>
        <taxon>Euteleostomi</taxon>
        <taxon>Mammalia</taxon>
        <taxon>Eutheria</taxon>
        <taxon>Euarchontoglires</taxon>
        <taxon>Glires</taxon>
        <taxon>Rodentia</taxon>
        <taxon>Myomorpha</taxon>
        <taxon>Muroidea</taxon>
        <taxon>Cricetidae</taxon>
        <taxon>Cricetinae</taxon>
        <taxon>Mesocricetus</taxon>
    </lineage>
</organism>
<dbReference type="InterPro" id="IPR002110">
    <property type="entry name" value="Ankyrin_rpt"/>
</dbReference>
<dbReference type="PROSITE" id="PS50297">
    <property type="entry name" value="ANK_REP_REGION"/>
    <property type="match status" value="1"/>
</dbReference>
<dbReference type="Proteomes" id="UP000886700">
    <property type="component" value="Unplaced"/>
</dbReference>
<dbReference type="RefSeq" id="XP_040597168.1">
    <property type="nucleotide sequence ID" value="XM_040741234.1"/>
</dbReference>
<dbReference type="SMART" id="SM00248">
    <property type="entry name" value="ANK"/>
    <property type="match status" value="3"/>
</dbReference>
<evidence type="ECO:0000313" key="2">
    <source>
        <dbReference type="Proteomes" id="UP000886700"/>
    </source>
</evidence>
<name>A0ABM2X301_MESAU</name>
<dbReference type="SUPFAM" id="SSF48403">
    <property type="entry name" value="Ankyrin repeat"/>
    <property type="match status" value="1"/>
</dbReference>
<proteinExistence type="predicted"/>
<dbReference type="GeneID" id="121138554"/>
<dbReference type="PANTHER" id="PTHR24147">
    <property type="entry name" value="ANKYRIN REPEAT DOMAIN 36-RELATED"/>
    <property type="match status" value="1"/>
</dbReference>
<dbReference type="Pfam" id="PF12796">
    <property type="entry name" value="Ank_2"/>
    <property type="match status" value="1"/>
</dbReference>
<feature type="repeat" description="ANK" evidence="1">
    <location>
        <begin position="1"/>
        <end position="28"/>
    </location>
</feature>
<dbReference type="PROSITE" id="PS50088">
    <property type="entry name" value="ANK_REPEAT"/>
    <property type="match status" value="2"/>
</dbReference>
<keyword evidence="2" id="KW-1185">Reference proteome</keyword>
<dbReference type="PANTHER" id="PTHR24147:SF64">
    <property type="entry name" value="ANKYRIN REPEAT DOMAIN-CONTAINING PROTEIN 19-RELATED"/>
    <property type="match status" value="1"/>
</dbReference>
<feature type="repeat" description="ANK" evidence="1">
    <location>
        <begin position="29"/>
        <end position="61"/>
    </location>
</feature>
<reference evidence="3" key="1">
    <citation type="submission" date="2025-08" db="UniProtKB">
        <authorList>
            <consortium name="RefSeq"/>
        </authorList>
    </citation>
    <scope>IDENTIFICATION</scope>
    <source>
        <tissue evidence="3">Liver</tissue>
    </source>
</reference>
<keyword evidence="1" id="KW-0040">ANK repeat</keyword>